<dbReference type="AlphaFoldDB" id="A0A229FRL1"/>
<dbReference type="RefSeq" id="WP_089516556.1">
    <property type="nucleotide sequence ID" value="NZ_NJGG01000003.1"/>
</dbReference>
<evidence type="ECO:0000313" key="2">
    <source>
        <dbReference type="EMBL" id="OXL14513.1"/>
    </source>
</evidence>
<proteinExistence type="predicted"/>
<organism evidence="2 3">
    <name type="scientific">Polynucleobacter cosmopolitanus</name>
    <dbReference type="NCBI Taxonomy" id="351345"/>
    <lineage>
        <taxon>Bacteria</taxon>
        <taxon>Pseudomonadati</taxon>
        <taxon>Pseudomonadota</taxon>
        <taxon>Betaproteobacteria</taxon>
        <taxon>Burkholderiales</taxon>
        <taxon>Burkholderiaceae</taxon>
        <taxon>Polynucleobacter</taxon>
    </lineage>
</organism>
<dbReference type="InterPro" id="IPR025737">
    <property type="entry name" value="FApF"/>
</dbReference>
<feature type="signal peptide" evidence="1">
    <location>
        <begin position="1"/>
        <end position="28"/>
    </location>
</feature>
<sequence>MRRLAIKPKVSSLTTLIMAVGFSIPAWAIDLQPGDATAPPPGLRSVQLSYLSAERVGARNAKIDQTQVQFRYVQAFEVNQQPALFYLHTGTGKNDPSGALAPYAADNGMIDTTLVFAYWPYVDKTSNTFVAVAGYLISPTGSYSSDRAINMGENRYRWAGQIAYQTRIAPNLNWMAAFDTLWFGKNDESRSLTNRLGTLEQKALYSAQTGLLYKLNNTYSFAAAYFYTEGGETIFSGRANNDSIKSHRYQLSGIGNYSFGRLTLQYGQDIDNNAALEDKQRIFLRYTKFF</sequence>
<dbReference type="EMBL" id="NJGG01000003">
    <property type="protein sequence ID" value="OXL14513.1"/>
    <property type="molecule type" value="Genomic_DNA"/>
</dbReference>
<keyword evidence="3" id="KW-1185">Reference proteome</keyword>
<reference evidence="2 3" key="1">
    <citation type="submission" date="2017-06" db="EMBL/GenBank/DDBJ databases">
        <title>Reclassification of a Polynucleobacter cosmopolitanus strain isolated from tropical Lake Victoria as Polynucleobacter victoriensis comb. nov.</title>
        <authorList>
            <person name="Hahn M.W."/>
        </authorList>
    </citation>
    <scope>NUCLEOTIDE SEQUENCE [LARGE SCALE GENOMIC DNA]</scope>
    <source>
        <strain evidence="2 3">MWH-MoIso2</strain>
    </source>
</reference>
<comment type="caution">
    <text evidence="2">The sequence shown here is derived from an EMBL/GenBank/DDBJ whole genome shotgun (WGS) entry which is preliminary data.</text>
</comment>
<dbReference type="OrthoDB" id="191143at2"/>
<evidence type="ECO:0008006" key="4">
    <source>
        <dbReference type="Google" id="ProtNLM"/>
    </source>
</evidence>
<dbReference type="Pfam" id="PF13557">
    <property type="entry name" value="Phenol_MetA_deg"/>
    <property type="match status" value="1"/>
</dbReference>
<gene>
    <name evidence="2" type="ORF">AOC33_08355</name>
</gene>
<dbReference type="Proteomes" id="UP000215188">
    <property type="component" value="Unassembled WGS sequence"/>
</dbReference>
<keyword evidence="1" id="KW-0732">Signal</keyword>
<accession>A0A229FRL1</accession>
<evidence type="ECO:0000256" key="1">
    <source>
        <dbReference type="SAM" id="SignalP"/>
    </source>
</evidence>
<protein>
    <recommendedName>
        <fullName evidence="4">Transporter</fullName>
    </recommendedName>
</protein>
<name>A0A229FRL1_9BURK</name>
<feature type="chain" id="PRO_5012850404" description="Transporter" evidence="1">
    <location>
        <begin position="29"/>
        <end position="290"/>
    </location>
</feature>
<evidence type="ECO:0000313" key="3">
    <source>
        <dbReference type="Proteomes" id="UP000215188"/>
    </source>
</evidence>